<keyword evidence="10" id="KW-0256">Endoplasmic reticulum</keyword>
<evidence type="ECO:0000256" key="4">
    <source>
        <dbReference type="ARBA" id="ARBA00007410"/>
    </source>
</evidence>
<evidence type="ECO:0000256" key="3">
    <source>
        <dbReference type="ARBA" id="ARBA00004653"/>
    </source>
</evidence>
<dbReference type="PROSITE" id="PS50156">
    <property type="entry name" value="SSD"/>
    <property type="match status" value="1"/>
</dbReference>
<keyword evidence="24" id="KW-1185">Reference proteome</keyword>
<evidence type="ECO:0000256" key="6">
    <source>
        <dbReference type="ARBA" id="ARBA00022548"/>
    </source>
</evidence>
<dbReference type="InterPro" id="IPR015943">
    <property type="entry name" value="WD40/YVTN_repeat-like_dom_sf"/>
</dbReference>
<keyword evidence="12" id="KW-0333">Golgi apparatus</keyword>
<proteinExistence type="inferred from homology"/>
<gene>
    <name evidence="23" type="ORF">GP486_002494</name>
</gene>
<evidence type="ECO:0000256" key="16">
    <source>
        <dbReference type="ARBA" id="ARBA00023166"/>
    </source>
</evidence>
<dbReference type="GO" id="GO:0012507">
    <property type="term" value="C:ER to Golgi transport vesicle membrane"/>
    <property type="evidence" value="ECO:0007669"/>
    <property type="project" value="UniProtKB-SubCell"/>
</dbReference>
<keyword evidence="8 21" id="KW-0812">Transmembrane</keyword>
<dbReference type="InterPro" id="IPR000731">
    <property type="entry name" value="SSD"/>
</dbReference>
<organism evidence="23 24">
    <name type="scientific">Trichoglossum hirsutum</name>
    <dbReference type="NCBI Taxonomy" id="265104"/>
    <lineage>
        <taxon>Eukaryota</taxon>
        <taxon>Fungi</taxon>
        <taxon>Dikarya</taxon>
        <taxon>Ascomycota</taxon>
        <taxon>Pezizomycotina</taxon>
        <taxon>Geoglossomycetes</taxon>
        <taxon>Geoglossales</taxon>
        <taxon>Geoglossaceae</taxon>
        <taxon>Trichoglossum</taxon>
    </lineage>
</organism>
<feature type="transmembrane region" description="Helical" evidence="21">
    <location>
        <begin position="23"/>
        <end position="48"/>
    </location>
</feature>
<dbReference type="GO" id="GO:0032936">
    <property type="term" value="C:SREBP-SCAP complex"/>
    <property type="evidence" value="ECO:0007669"/>
    <property type="project" value="TreeGrafter"/>
</dbReference>
<evidence type="ECO:0000256" key="12">
    <source>
        <dbReference type="ARBA" id="ARBA00023034"/>
    </source>
</evidence>
<evidence type="ECO:0000313" key="23">
    <source>
        <dbReference type="EMBL" id="KAH0562948.1"/>
    </source>
</evidence>
<keyword evidence="7" id="KW-0853">WD repeat</keyword>
<feature type="domain" description="SSD" evidence="22">
    <location>
        <begin position="262"/>
        <end position="423"/>
    </location>
</feature>
<evidence type="ECO:0000256" key="11">
    <source>
        <dbReference type="ARBA" id="ARBA00022989"/>
    </source>
</evidence>
<evidence type="ECO:0000256" key="1">
    <source>
        <dbReference type="ARBA" id="ARBA00004477"/>
    </source>
</evidence>
<dbReference type="PANTHER" id="PTHR46378:SF1">
    <property type="entry name" value="STEROL REGULATORY ELEMENT-BINDING PROTEIN CLEAVAGE-ACTIVATING PROTEIN"/>
    <property type="match status" value="1"/>
</dbReference>
<dbReference type="PANTHER" id="PTHR46378">
    <property type="entry name" value="STEROL REGULATORY ELEMENT-BINDING PROTEIN CLEAVAGE-ACTIVATING PROTEIN"/>
    <property type="match status" value="1"/>
</dbReference>
<feature type="transmembrane region" description="Helical" evidence="21">
    <location>
        <begin position="368"/>
        <end position="386"/>
    </location>
</feature>
<dbReference type="InterPro" id="IPR036322">
    <property type="entry name" value="WD40_repeat_dom_sf"/>
</dbReference>
<accession>A0A9P8LEN6</accession>
<dbReference type="Proteomes" id="UP000750711">
    <property type="component" value="Unassembled WGS sequence"/>
</dbReference>
<feature type="transmembrane region" description="Helical" evidence="21">
    <location>
        <begin position="261"/>
        <end position="279"/>
    </location>
</feature>
<dbReference type="GO" id="GO:0008203">
    <property type="term" value="P:cholesterol metabolic process"/>
    <property type="evidence" value="ECO:0007669"/>
    <property type="project" value="UniProtKB-KW"/>
</dbReference>
<keyword evidence="6" id="KW-0153">Cholesterol metabolism</keyword>
<comment type="subcellular location">
    <subcellularLocation>
        <location evidence="2">Cytoplasmic vesicle</location>
        <location evidence="2">COPII-coated vesicle membrane</location>
        <topology evidence="2">Multi-pass membrane protein</topology>
    </subcellularLocation>
    <subcellularLocation>
        <location evidence="1">Endoplasmic reticulum membrane</location>
        <topology evidence="1">Multi-pass membrane protein</topology>
    </subcellularLocation>
    <subcellularLocation>
        <location evidence="3">Golgi apparatus membrane</location>
        <topology evidence="3">Multi-pass membrane protein</topology>
    </subcellularLocation>
</comment>
<dbReference type="SUPFAM" id="SSF50978">
    <property type="entry name" value="WD40 repeat-like"/>
    <property type="match status" value="1"/>
</dbReference>
<evidence type="ECO:0000256" key="5">
    <source>
        <dbReference type="ARBA" id="ARBA00019541"/>
    </source>
</evidence>
<dbReference type="InterPro" id="IPR053958">
    <property type="entry name" value="HMGCR/SNAP/NPC1-like_SSD"/>
</dbReference>
<evidence type="ECO:0000256" key="19">
    <source>
        <dbReference type="ARBA" id="ARBA00045958"/>
    </source>
</evidence>
<dbReference type="SMART" id="SM00320">
    <property type="entry name" value="WD40"/>
    <property type="match status" value="2"/>
</dbReference>
<evidence type="ECO:0000256" key="14">
    <source>
        <dbReference type="ARBA" id="ARBA00023121"/>
    </source>
</evidence>
<name>A0A9P8LEN6_9PEZI</name>
<keyword evidence="9" id="KW-0677">Repeat</keyword>
<dbReference type="EMBL" id="JAGHQM010000280">
    <property type="protein sequence ID" value="KAH0562948.1"/>
    <property type="molecule type" value="Genomic_DNA"/>
</dbReference>
<evidence type="ECO:0000256" key="17">
    <source>
        <dbReference type="ARBA" id="ARBA00023180"/>
    </source>
</evidence>
<evidence type="ECO:0000256" key="18">
    <source>
        <dbReference type="ARBA" id="ARBA00023221"/>
    </source>
</evidence>
<comment type="similarity">
    <text evidence="4">Belongs to the WD repeat SCAP family.</text>
</comment>
<evidence type="ECO:0000256" key="8">
    <source>
        <dbReference type="ARBA" id="ARBA00022692"/>
    </source>
</evidence>
<evidence type="ECO:0000256" key="7">
    <source>
        <dbReference type="ARBA" id="ARBA00022574"/>
    </source>
</evidence>
<evidence type="ECO:0000313" key="24">
    <source>
        <dbReference type="Proteomes" id="UP000750711"/>
    </source>
</evidence>
<dbReference type="Pfam" id="PF12349">
    <property type="entry name" value="Sterol-sensing"/>
    <property type="match status" value="1"/>
</dbReference>
<dbReference type="Gene3D" id="2.130.10.10">
    <property type="entry name" value="YVTN repeat-like/Quinoprotein amine dehydrogenase"/>
    <property type="match status" value="1"/>
</dbReference>
<evidence type="ECO:0000256" key="20">
    <source>
        <dbReference type="SAM" id="MobiDB-lite"/>
    </source>
</evidence>
<keyword evidence="17" id="KW-0325">Glycoprotein</keyword>
<keyword evidence="13" id="KW-0443">Lipid metabolism</keyword>
<keyword evidence="16" id="KW-1207">Sterol metabolism</keyword>
<dbReference type="GO" id="GO:0032934">
    <property type="term" value="F:sterol binding"/>
    <property type="evidence" value="ECO:0007669"/>
    <property type="project" value="InterPro"/>
</dbReference>
<keyword evidence="18" id="KW-0753">Steroid metabolism</keyword>
<sequence length="1177" mass="127822">MEPQALSPSHPLRRYLSRHVTTIVGRPTLVITVSVALGTAFCYLFALLDASGHLVGAPGPLGFDGWRTSVRRLAGGAEAVADVEIRQAWVYGDYMRALDRDVLVQALDVQEELLGHVLCCELPGPSRHSGASGGDEELESRALFHSPLMHWNCSLAALLSDSDVISTISQRPYALSSSSVTLTPPSIFSDVRGYLGGAELTYADAVVITLLYPHGSRRAEDIWIRGAKALAKSGKYDIYPSAGRIGNYLYEILCEPRSTSASFYTLFLAYGAVAAYVLSQLGKVSAVKSRSGLALAICVSVLAALATMVLLMNPSRTRRPVEPHIPREAYPVVLVVGLENMFRLTNAVLETPAEDSPTSRIARAMGDIGYVAVTAAAQNLALLYLFSKVFVSPEISNFCVFTAVVVTLDLALHMSFFLAVLSLDLRRLGLRVSISESAGYSSGASGRVRARGPSLLGLIFRVRTIGTVVLVGFVMALHWRYDLTNLLITKPHVVKPTLPMLVRTADFAPVFAKGPAQAEVQVGWLESQSVDTIKELARAVGLPSHHFIGNIHEPLVFVSKGADRSPAPHDRKISLSLFHAGRQLLIGRHRQFVLYIVLTSAVAGLLVSHLIRGEAVDETGGASNAKKPQITVQRLDHGHTYDIVMLAASAKGALASVGLDRRILIWRLRGGQPAVESIVSAQVSPSNTNRRILWPVTAIALDDHAEWLAVCSQGGSISLWNIHSKEFIASGSVKCGASEGPVSFFFAPRSFGTGDTDNTRLILVRKSGLMTEVEIRENPDTMAAVVDHQITLIGTTTIFSSHPLHSSRTSLRLVSTTRDGGIHVTTKRGRGIWTSERLSLPKTQLSAEFQDMEFVPVRALGIMGFVTSKTSPDVYMLDVPLCGCFPVLYDWSSGFLTRAFLDDILILLYIYTAAVICRFRLNNPKPGTLRTIHSSRQPCRSCGASAIASFSIAYVELESGELVMHTFVPNATQTERGYLICLRAERDPREKRCAGFEKASQRVSRLEIRAGSWESTLFNSICGIRKRPLPPTCGRKPEAPSGGTAYQRGLGSYGMVRRRNGGWGDQQPETPSTISEEDEWEVWTISSTGEVVIRSLSDTSLTPDGVPGPRKSLMVTKTESACPVGKKSVAIGFGATIKVVQLGTELYDDVDYEDGSQPVTRRKPLAAKKTNSARSVR</sequence>
<evidence type="ECO:0000256" key="9">
    <source>
        <dbReference type="ARBA" id="ARBA00022737"/>
    </source>
</evidence>
<dbReference type="GO" id="GO:0045540">
    <property type="term" value="P:regulation of cholesterol biosynthetic process"/>
    <property type="evidence" value="ECO:0007669"/>
    <property type="project" value="TreeGrafter"/>
</dbReference>
<evidence type="ECO:0000256" key="10">
    <source>
        <dbReference type="ARBA" id="ARBA00022824"/>
    </source>
</evidence>
<keyword evidence="14" id="KW-0446">Lipid-binding</keyword>
<comment type="caution">
    <text evidence="23">The sequence shown here is derived from an EMBL/GenBank/DDBJ whole genome shotgun (WGS) entry which is preliminary data.</text>
</comment>
<feature type="transmembrane region" description="Helical" evidence="21">
    <location>
        <begin position="291"/>
        <end position="312"/>
    </location>
</feature>
<evidence type="ECO:0000256" key="2">
    <source>
        <dbReference type="ARBA" id="ARBA00004557"/>
    </source>
</evidence>
<dbReference type="InterPro" id="IPR030225">
    <property type="entry name" value="SCAP"/>
</dbReference>
<reference evidence="23" key="1">
    <citation type="submission" date="2021-03" db="EMBL/GenBank/DDBJ databases">
        <title>Comparative genomics and phylogenomic investigation of the class Geoglossomycetes provide insights into ecological specialization and systematics.</title>
        <authorList>
            <person name="Melie T."/>
            <person name="Pirro S."/>
            <person name="Miller A.N."/>
            <person name="Quandt A."/>
        </authorList>
    </citation>
    <scope>NUCLEOTIDE SEQUENCE</scope>
    <source>
        <strain evidence="23">CAQ_001_2017</strain>
    </source>
</reference>
<keyword evidence="11 21" id="KW-1133">Transmembrane helix</keyword>
<protein>
    <recommendedName>
        <fullName evidence="5">Sterol regulatory element-binding protein cleavage-activating protein</fullName>
    </recommendedName>
</protein>
<evidence type="ECO:0000256" key="15">
    <source>
        <dbReference type="ARBA" id="ARBA00023136"/>
    </source>
</evidence>
<dbReference type="InterPro" id="IPR001680">
    <property type="entry name" value="WD40_rpt"/>
</dbReference>
<evidence type="ECO:0000259" key="22">
    <source>
        <dbReference type="PROSITE" id="PS50156"/>
    </source>
</evidence>
<feature type="transmembrane region" description="Helical" evidence="21">
    <location>
        <begin position="398"/>
        <end position="421"/>
    </location>
</feature>
<comment type="function">
    <text evidence="19">Escort protein required for cholesterol as well as lipid homeostasis. Regulates export of the SCAP-SREBP complex from the endoplasmic reticulum to the Golgi upon low cholesterol, thereby regulating the processing of sterol regulatory element-binding proteins (SREBPs) SREBF1/SREBP1 and SREBF2/SREBP2. At high sterol concentrations, formation of a ternary complex with INSIG (INSIG1 or INSIG2) leads to mask the ER export signal in SCAP, promoting retention of the complex in the endoplasmic reticulum. Low sterol concentrations trigger release of INSIG, a conformational change in the SSD domain of SCAP, unmasking of the ER export signal, promoting recruitment into COPII-coated vesicles and transport of the SCAP-SREBP to the Golgi: in the Golgi, SREBPs are then processed, releasing the transcription factor fragment of SREBPs from the membrane, its import into the nucleus and up-regulation of LDLR, INSIG1 and the mevalonate pathway. Binds cholesterol via its SSD domain.</text>
</comment>
<dbReference type="GO" id="GO:0032933">
    <property type="term" value="P:SREBP signaling pathway"/>
    <property type="evidence" value="ECO:0007669"/>
    <property type="project" value="InterPro"/>
</dbReference>
<evidence type="ECO:0000256" key="13">
    <source>
        <dbReference type="ARBA" id="ARBA00023098"/>
    </source>
</evidence>
<evidence type="ECO:0000256" key="21">
    <source>
        <dbReference type="SAM" id="Phobius"/>
    </source>
</evidence>
<dbReference type="GO" id="GO:0000139">
    <property type="term" value="C:Golgi membrane"/>
    <property type="evidence" value="ECO:0007669"/>
    <property type="project" value="UniProtKB-SubCell"/>
</dbReference>
<feature type="region of interest" description="Disordered" evidence="20">
    <location>
        <begin position="1153"/>
        <end position="1177"/>
    </location>
</feature>
<dbReference type="AlphaFoldDB" id="A0A9P8LEN6"/>
<dbReference type="GO" id="GO:0005789">
    <property type="term" value="C:endoplasmic reticulum membrane"/>
    <property type="evidence" value="ECO:0007669"/>
    <property type="project" value="UniProtKB-SubCell"/>
</dbReference>
<keyword evidence="15 21" id="KW-0472">Membrane</keyword>
<feature type="transmembrane region" description="Helical" evidence="21">
    <location>
        <begin position="455"/>
        <end position="477"/>
    </location>
</feature>